<dbReference type="NCBIfam" id="TIGR01068">
    <property type="entry name" value="thioredoxin"/>
    <property type="match status" value="1"/>
</dbReference>
<keyword evidence="10" id="KW-1185">Reference proteome</keyword>
<evidence type="ECO:0000256" key="4">
    <source>
        <dbReference type="ARBA" id="ARBA00023157"/>
    </source>
</evidence>
<dbReference type="InterPro" id="IPR036249">
    <property type="entry name" value="Thioredoxin-like_sf"/>
</dbReference>
<dbReference type="PANTHER" id="PTHR45663">
    <property type="entry name" value="GEO12009P1"/>
    <property type="match status" value="1"/>
</dbReference>
<gene>
    <name evidence="9" type="primary">trxA</name>
    <name evidence="9" type="ORF">HWI92_03065</name>
</gene>
<keyword evidence="2" id="KW-0813">Transport</keyword>
<evidence type="ECO:0000256" key="1">
    <source>
        <dbReference type="ARBA" id="ARBA00008987"/>
    </source>
</evidence>
<evidence type="ECO:0000313" key="9">
    <source>
        <dbReference type="EMBL" id="QRQ99968.1"/>
    </source>
</evidence>
<evidence type="ECO:0000256" key="3">
    <source>
        <dbReference type="ARBA" id="ARBA00022982"/>
    </source>
</evidence>
<sequence length="110" mass="11883">MGKALEITDSTFEELIQGEKPVLVDFWAEWCGPCKMIGPVVEQLAGEYEGKAVIGKMDVDMNSSVPAKFGIRSIPTLMIFKGGQLVDKVVGVVPKTVLEDKLNAQVTATV</sequence>
<dbReference type="RefSeq" id="WP_204660730.1">
    <property type="nucleotide sequence ID" value="NZ_CP056775.1"/>
</dbReference>
<dbReference type="InterPro" id="IPR013766">
    <property type="entry name" value="Thioredoxin_domain"/>
</dbReference>
<dbReference type="InterPro" id="IPR005746">
    <property type="entry name" value="Thioredoxin"/>
</dbReference>
<evidence type="ECO:0000259" key="8">
    <source>
        <dbReference type="PROSITE" id="PS51352"/>
    </source>
</evidence>
<dbReference type="CDD" id="cd02947">
    <property type="entry name" value="TRX_family"/>
    <property type="match status" value="1"/>
</dbReference>
<accession>A0ABX7I2B6</accession>
<dbReference type="PIRSF" id="PIRSF000077">
    <property type="entry name" value="Thioredoxin"/>
    <property type="match status" value="1"/>
</dbReference>
<dbReference type="EMBL" id="CP056775">
    <property type="protein sequence ID" value="QRQ99968.1"/>
    <property type="molecule type" value="Genomic_DNA"/>
</dbReference>
<dbReference type="SUPFAM" id="SSF52833">
    <property type="entry name" value="Thioredoxin-like"/>
    <property type="match status" value="1"/>
</dbReference>
<dbReference type="Proteomes" id="UP000612680">
    <property type="component" value="Chromosome"/>
</dbReference>
<dbReference type="PROSITE" id="PS51352">
    <property type="entry name" value="THIOREDOXIN_2"/>
    <property type="match status" value="1"/>
</dbReference>
<dbReference type="Gene3D" id="3.40.30.10">
    <property type="entry name" value="Glutaredoxin"/>
    <property type="match status" value="1"/>
</dbReference>
<protein>
    <recommendedName>
        <fullName evidence="6 7">Thioredoxin</fullName>
    </recommendedName>
</protein>
<organism evidence="9 10">
    <name type="scientific">Dyadobacter sandarakinus</name>
    <dbReference type="NCBI Taxonomy" id="2747268"/>
    <lineage>
        <taxon>Bacteria</taxon>
        <taxon>Pseudomonadati</taxon>
        <taxon>Bacteroidota</taxon>
        <taxon>Cytophagia</taxon>
        <taxon>Cytophagales</taxon>
        <taxon>Spirosomataceae</taxon>
        <taxon>Dyadobacter</taxon>
    </lineage>
</organism>
<keyword evidence="4" id="KW-1015">Disulfide bond</keyword>
<dbReference type="PROSITE" id="PS00194">
    <property type="entry name" value="THIOREDOXIN_1"/>
    <property type="match status" value="1"/>
</dbReference>
<reference evidence="9 10" key="1">
    <citation type="submission" date="2020-06" db="EMBL/GenBank/DDBJ databases">
        <title>Dyadobacter sandarakinus sp. nov., isolated from the soil of the Arctic Yellow River Station.</title>
        <authorList>
            <person name="Zhang Y."/>
            <person name="Peng F."/>
        </authorList>
    </citation>
    <scope>NUCLEOTIDE SEQUENCE [LARGE SCALE GENOMIC DNA]</scope>
    <source>
        <strain evidence="9 10">Q3-56</strain>
    </source>
</reference>
<keyword evidence="5" id="KW-0676">Redox-active center</keyword>
<dbReference type="Pfam" id="PF00085">
    <property type="entry name" value="Thioredoxin"/>
    <property type="match status" value="1"/>
</dbReference>
<evidence type="ECO:0000256" key="5">
    <source>
        <dbReference type="ARBA" id="ARBA00023284"/>
    </source>
</evidence>
<evidence type="ECO:0000256" key="6">
    <source>
        <dbReference type="NCBIfam" id="TIGR01068"/>
    </source>
</evidence>
<keyword evidence="3" id="KW-0249">Electron transport</keyword>
<evidence type="ECO:0000256" key="2">
    <source>
        <dbReference type="ARBA" id="ARBA00022448"/>
    </source>
</evidence>
<evidence type="ECO:0000256" key="7">
    <source>
        <dbReference type="PIRNR" id="PIRNR000077"/>
    </source>
</evidence>
<dbReference type="PANTHER" id="PTHR45663:SF11">
    <property type="entry name" value="GEO12009P1"/>
    <property type="match status" value="1"/>
</dbReference>
<proteinExistence type="inferred from homology"/>
<evidence type="ECO:0000313" key="10">
    <source>
        <dbReference type="Proteomes" id="UP000612680"/>
    </source>
</evidence>
<name>A0ABX7I2B6_9BACT</name>
<dbReference type="PRINTS" id="PR00421">
    <property type="entry name" value="THIOREDOXIN"/>
</dbReference>
<dbReference type="InterPro" id="IPR017937">
    <property type="entry name" value="Thioredoxin_CS"/>
</dbReference>
<feature type="domain" description="Thioredoxin" evidence="8">
    <location>
        <begin position="1"/>
        <end position="107"/>
    </location>
</feature>
<comment type="similarity">
    <text evidence="1 7">Belongs to the thioredoxin family.</text>
</comment>